<dbReference type="InterPro" id="IPR002634">
    <property type="entry name" value="BolA"/>
</dbReference>
<name>L1IMG4_GUITC</name>
<dbReference type="eggNOG" id="KOG2313">
    <property type="taxonomic scope" value="Eukaryota"/>
</dbReference>
<dbReference type="OMA" id="MTRVEIH"/>
<dbReference type="PIRSF" id="PIRSF003113">
    <property type="entry name" value="BolA"/>
    <property type="match status" value="1"/>
</dbReference>
<protein>
    <submittedName>
        <fullName evidence="2 3">Uncharacterized protein</fullName>
    </submittedName>
</protein>
<evidence type="ECO:0000313" key="3">
    <source>
        <dbReference type="EnsemblProtists" id="EKX37094"/>
    </source>
</evidence>
<dbReference type="KEGG" id="gtt:GUITHDRAFT_97357"/>
<gene>
    <name evidence="2" type="ORF">GUITHDRAFT_97357</name>
</gene>
<dbReference type="GO" id="GO:0016226">
    <property type="term" value="P:iron-sulfur cluster assembly"/>
    <property type="evidence" value="ECO:0007669"/>
    <property type="project" value="TreeGrafter"/>
</dbReference>
<dbReference type="SUPFAM" id="SSF82657">
    <property type="entry name" value="BolA-like"/>
    <property type="match status" value="1"/>
</dbReference>
<dbReference type="AlphaFoldDB" id="L1IMG4"/>
<dbReference type="PANTHER" id="PTHR46230">
    <property type="match status" value="1"/>
</dbReference>
<keyword evidence="4" id="KW-1185">Reference proteome</keyword>
<dbReference type="HOGENOM" id="CLU_109462_2_1_1"/>
<evidence type="ECO:0000313" key="4">
    <source>
        <dbReference type="Proteomes" id="UP000011087"/>
    </source>
</evidence>
<dbReference type="EMBL" id="JH993063">
    <property type="protein sequence ID" value="EKX37094.1"/>
    <property type="molecule type" value="Genomic_DNA"/>
</dbReference>
<dbReference type="PaxDb" id="55529-EKX37094"/>
<comment type="similarity">
    <text evidence="1">Belongs to the BolA/IbaG family.</text>
</comment>
<reference evidence="2 4" key="1">
    <citation type="journal article" date="2012" name="Nature">
        <title>Algal genomes reveal evolutionary mosaicism and the fate of nucleomorphs.</title>
        <authorList>
            <consortium name="DOE Joint Genome Institute"/>
            <person name="Curtis B.A."/>
            <person name="Tanifuji G."/>
            <person name="Burki F."/>
            <person name="Gruber A."/>
            <person name="Irimia M."/>
            <person name="Maruyama S."/>
            <person name="Arias M.C."/>
            <person name="Ball S.G."/>
            <person name="Gile G.H."/>
            <person name="Hirakawa Y."/>
            <person name="Hopkins J.F."/>
            <person name="Kuo A."/>
            <person name="Rensing S.A."/>
            <person name="Schmutz J."/>
            <person name="Symeonidi A."/>
            <person name="Elias M."/>
            <person name="Eveleigh R.J."/>
            <person name="Herman E.K."/>
            <person name="Klute M.J."/>
            <person name="Nakayama T."/>
            <person name="Obornik M."/>
            <person name="Reyes-Prieto A."/>
            <person name="Armbrust E.V."/>
            <person name="Aves S.J."/>
            <person name="Beiko R.G."/>
            <person name="Coutinho P."/>
            <person name="Dacks J.B."/>
            <person name="Durnford D.G."/>
            <person name="Fast N.M."/>
            <person name="Green B.R."/>
            <person name="Grisdale C.J."/>
            <person name="Hempel F."/>
            <person name="Henrissat B."/>
            <person name="Hoppner M.P."/>
            <person name="Ishida K."/>
            <person name="Kim E."/>
            <person name="Koreny L."/>
            <person name="Kroth P.G."/>
            <person name="Liu Y."/>
            <person name="Malik S.B."/>
            <person name="Maier U.G."/>
            <person name="McRose D."/>
            <person name="Mock T."/>
            <person name="Neilson J.A."/>
            <person name="Onodera N.T."/>
            <person name="Poole A.M."/>
            <person name="Pritham E.J."/>
            <person name="Richards T.A."/>
            <person name="Rocap G."/>
            <person name="Roy S.W."/>
            <person name="Sarai C."/>
            <person name="Schaack S."/>
            <person name="Shirato S."/>
            <person name="Slamovits C.H."/>
            <person name="Spencer D.F."/>
            <person name="Suzuki S."/>
            <person name="Worden A.Z."/>
            <person name="Zauner S."/>
            <person name="Barry K."/>
            <person name="Bell C."/>
            <person name="Bharti A.K."/>
            <person name="Crow J.A."/>
            <person name="Grimwood J."/>
            <person name="Kramer R."/>
            <person name="Lindquist E."/>
            <person name="Lucas S."/>
            <person name="Salamov A."/>
            <person name="McFadden G.I."/>
            <person name="Lane C.E."/>
            <person name="Keeling P.J."/>
            <person name="Gray M.W."/>
            <person name="Grigoriev I.V."/>
            <person name="Archibald J.M."/>
        </authorList>
    </citation>
    <scope>NUCLEOTIDE SEQUENCE</scope>
    <source>
        <strain evidence="2 4">CCMP2712</strain>
    </source>
</reference>
<dbReference type="Gene3D" id="3.30.300.90">
    <property type="entry name" value="BolA-like"/>
    <property type="match status" value="1"/>
</dbReference>
<dbReference type="GeneID" id="17293835"/>
<evidence type="ECO:0000313" key="2">
    <source>
        <dbReference type="EMBL" id="EKX37094.1"/>
    </source>
</evidence>
<dbReference type="EnsemblProtists" id="EKX37094">
    <property type="protein sequence ID" value="EKX37094"/>
    <property type="gene ID" value="GUITHDRAFT_97357"/>
</dbReference>
<evidence type="ECO:0000256" key="1">
    <source>
        <dbReference type="RuleBase" id="RU003860"/>
    </source>
</evidence>
<dbReference type="Pfam" id="PF01722">
    <property type="entry name" value="BolA"/>
    <property type="match status" value="1"/>
</dbReference>
<reference evidence="4" key="2">
    <citation type="submission" date="2012-11" db="EMBL/GenBank/DDBJ databases">
        <authorList>
            <person name="Kuo A."/>
            <person name="Curtis B.A."/>
            <person name="Tanifuji G."/>
            <person name="Burki F."/>
            <person name="Gruber A."/>
            <person name="Irimia M."/>
            <person name="Maruyama S."/>
            <person name="Arias M.C."/>
            <person name="Ball S.G."/>
            <person name="Gile G.H."/>
            <person name="Hirakawa Y."/>
            <person name="Hopkins J.F."/>
            <person name="Rensing S.A."/>
            <person name="Schmutz J."/>
            <person name="Symeonidi A."/>
            <person name="Elias M."/>
            <person name="Eveleigh R.J."/>
            <person name="Herman E.K."/>
            <person name="Klute M.J."/>
            <person name="Nakayama T."/>
            <person name="Obornik M."/>
            <person name="Reyes-Prieto A."/>
            <person name="Armbrust E.V."/>
            <person name="Aves S.J."/>
            <person name="Beiko R.G."/>
            <person name="Coutinho P."/>
            <person name="Dacks J.B."/>
            <person name="Durnford D.G."/>
            <person name="Fast N.M."/>
            <person name="Green B.R."/>
            <person name="Grisdale C."/>
            <person name="Hempe F."/>
            <person name="Henrissat B."/>
            <person name="Hoppner M.P."/>
            <person name="Ishida K.-I."/>
            <person name="Kim E."/>
            <person name="Koreny L."/>
            <person name="Kroth P.G."/>
            <person name="Liu Y."/>
            <person name="Malik S.-B."/>
            <person name="Maier U.G."/>
            <person name="McRose D."/>
            <person name="Mock T."/>
            <person name="Neilson J.A."/>
            <person name="Onodera N.T."/>
            <person name="Poole A.M."/>
            <person name="Pritham E.J."/>
            <person name="Richards T.A."/>
            <person name="Rocap G."/>
            <person name="Roy S.W."/>
            <person name="Sarai C."/>
            <person name="Schaack S."/>
            <person name="Shirato S."/>
            <person name="Slamovits C.H."/>
            <person name="Spencer D.F."/>
            <person name="Suzuki S."/>
            <person name="Worden A.Z."/>
            <person name="Zauner S."/>
            <person name="Barry K."/>
            <person name="Bell C."/>
            <person name="Bharti A.K."/>
            <person name="Crow J.A."/>
            <person name="Grimwood J."/>
            <person name="Kramer R."/>
            <person name="Lindquist E."/>
            <person name="Lucas S."/>
            <person name="Salamov A."/>
            <person name="McFadden G.I."/>
            <person name="Lane C.E."/>
            <person name="Keeling P.J."/>
            <person name="Gray M.W."/>
            <person name="Grigoriev I.V."/>
            <person name="Archibald J.M."/>
        </authorList>
    </citation>
    <scope>NUCLEOTIDE SEQUENCE</scope>
    <source>
        <strain evidence="4">CCMP2712</strain>
    </source>
</reference>
<dbReference type="OrthoDB" id="411584at2759"/>
<sequence length="95" mass="10421">MLDDTGFQASDSLFQSKMIITDNSHMHAGHAGVQGRSGETHFAVEVVSEAFVGLRPVQRHQLVYRLLSKQMEGGMENGGIHALQIQARTPEESQS</sequence>
<reference evidence="3" key="3">
    <citation type="submission" date="2015-06" db="UniProtKB">
        <authorList>
            <consortium name="EnsemblProtists"/>
        </authorList>
    </citation>
    <scope>IDENTIFICATION</scope>
</reference>
<dbReference type="RefSeq" id="XP_005824074.1">
    <property type="nucleotide sequence ID" value="XM_005824017.1"/>
</dbReference>
<accession>L1IMG4</accession>
<dbReference type="PANTHER" id="PTHR46230:SF7">
    <property type="entry name" value="BOLA-LIKE PROTEIN 1"/>
    <property type="match status" value="1"/>
</dbReference>
<dbReference type="STRING" id="905079.L1IMG4"/>
<proteinExistence type="inferred from homology"/>
<dbReference type="Proteomes" id="UP000011087">
    <property type="component" value="Unassembled WGS sequence"/>
</dbReference>
<dbReference type="InterPro" id="IPR036065">
    <property type="entry name" value="BolA-like_sf"/>
</dbReference>
<organism evidence="2">
    <name type="scientific">Guillardia theta (strain CCMP2712)</name>
    <name type="common">Cryptophyte</name>
    <dbReference type="NCBI Taxonomy" id="905079"/>
    <lineage>
        <taxon>Eukaryota</taxon>
        <taxon>Cryptophyceae</taxon>
        <taxon>Pyrenomonadales</taxon>
        <taxon>Geminigeraceae</taxon>
        <taxon>Guillardia</taxon>
    </lineage>
</organism>